<dbReference type="InterPro" id="IPR053959">
    <property type="entry name" value="YvlB/LiaX_N"/>
</dbReference>
<sequence>MGNERKRILSMVENGKITTKEALTLLESLEKEPIQNQSDSGTLETYSSTQPSSSGHSSTPFSNEKRSKNEFPFNFDEIFQQKSSNKNPKSGGNSTDRIMDFFQNAFEKVKDIDIEFNMSPSLEFTHTFQAQATELLDVEVNVANGNVTIYPWDEDYVKAECNVKVYRSDDETKARHQLLESVIFDTQFKKLRFISDLKMTKLDTVLYVPKGSYERWDIRLFSGKFQSESANVDKVKVKTAIGKIELSNMLIERGELEAANGGIDVSNTRADSIDAESVNGKISVEGAIDEMEVQSVSGNIKCSTSSSSARKIEAKTIAGSISIFVPDSAGLDGILKSNFGRFDLNHRDMDHVEEREELMQRRIRFTRKRPKGTKLFLLADAKTGAVSVKPLESKKESPTQDDTQEQ</sequence>
<evidence type="ECO:0000313" key="4">
    <source>
        <dbReference type="EMBL" id="MEW9502124.1"/>
    </source>
</evidence>
<gene>
    <name evidence="4" type="ORF">AB1471_09980</name>
</gene>
<dbReference type="InterPro" id="IPR016599">
    <property type="entry name" value="UCP012569"/>
</dbReference>
<dbReference type="RefSeq" id="WP_367779612.1">
    <property type="nucleotide sequence ID" value="NZ_JBFMIA010000007.1"/>
</dbReference>
<dbReference type="Pfam" id="PF13349">
    <property type="entry name" value="DUF4097"/>
    <property type="match status" value="1"/>
</dbReference>
<proteinExistence type="predicted"/>
<dbReference type="PIRSF" id="PIRSF012569">
    <property type="entry name" value="UCP012569"/>
    <property type="match status" value="1"/>
</dbReference>
<accession>A0ABV3Q455</accession>
<keyword evidence="5" id="KW-1185">Reference proteome</keyword>
<evidence type="ECO:0000259" key="2">
    <source>
        <dbReference type="Pfam" id="PF13349"/>
    </source>
</evidence>
<protein>
    <submittedName>
        <fullName evidence="4">DUF4097 domain-containing protein</fullName>
    </submittedName>
</protein>
<name>A0ABV3Q455_9BACL</name>
<feature type="region of interest" description="Disordered" evidence="1">
    <location>
        <begin position="387"/>
        <end position="406"/>
    </location>
</feature>
<feature type="domain" description="DUF4097" evidence="2">
    <location>
        <begin position="139"/>
        <end position="355"/>
    </location>
</feature>
<dbReference type="Pfam" id="PF22746">
    <property type="entry name" value="SHOCT-like_DUF2089-C"/>
    <property type="match status" value="1"/>
</dbReference>
<evidence type="ECO:0000259" key="3">
    <source>
        <dbReference type="Pfam" id="PF22746"/>
    </source>
</evidence>
<feature type="domain" description="YvlB/LiaX N-terminal" evidence="3">
    <location>
        <begin position="3"/>
        <end position="33"/>
    </location>
</feature>
<organism evidence="4 5">
    <name type="scientific">Jeotgalibacillus marinus</name>
    <dbReference type="NCBI Taxonomy" id="86667"/>
    <lineage>
        <taxon>Bacteria</taxon>
        <taxon>Bacillati</taxon>
        <taxon>Bacillota</taxon>
        <taxon>Bacilli</taxon>
        <taxon>Bacillales</taxon>
        <taxon>Caryophanaceae</taxon>
        <taxon>Jeotgalibacillus</taxon>
    </lineage>
</organism>
<evidence type="ECO:0000256" key="1">
    <source>
        <dbReference type="SAM" id="MobiDB-lite"/>
    </source>
</evidence>
<dbReference type="Proteomes" id="UP001556040">
    <property type="component" value="Unassembled WGS sequence"/>
</dbReference>
<dbReference type="InterPro" id="IPR025164">
    <property type="entry name" value="Toastrack_DUF4097"/>
</dbReference>
<reference evidence="4 5" key="1">
    <citation type="journal article" date="1979" name="Int. J. Syst. Evol. Microbiol.">
        <title>Bacillus globisporus subsp. marinus subsp. nov.</title>
        <authorList>
            <person name="Liu H."/>
        </authorList>
    </citation>
    <scope>NUCLEOTIDE SEQUENCE [LARGE SCALE GENOMIC DNA]</scope>
    <source>
        <strain evidence="4 5">DSM 1297</strain>
    </source>
</reference>
<feature type="compositionally biased region" description="Polar residues" evidence="1">
    <location>
        <begin position="34"/>
        <end position="46"/>
    </location>
</feature>
<comment type="caution">
    <text evidence="4">The sequence shown here is derived from an EMBL/GenBank/DDBJ whole genome shotgun (WGS) entry which is preliminary data.</text>
</comment>
<dbReference type="EMBL" id="JBFMIA010000007">
    <property type="protein sequence ID" value="MEW9502124.1"/>
    <property type="molecule type" value="Genomic_DNA"/>
</dbReference>
<feature type="compositionally biased region" description="Low complexity" evidence="1">
    <location>
        <begin position="47"/>
        <end position="62"/>
    </location>
</feature>
<evidence type="ECO:0000313" key="5">
    <source>
        <dbReference type="Proteomes" id="UP001556040"/>
    </source>
</evidence>
<feature type="region of interest" description="Disordered" evidence="1">
    <location>
        <begin position="28"/>
        <end position="66"/>
    </location>
</feature>